<accession>A0A1Q9JGI0</accession>
<keyword evidence="6" id="KW-0804">Transcription</keyword>
<dbReference type="Pfam" id="PF00486">
    <property type="entry name" value="Trans_reg_C"/>
    <property type="match status" value="1"/>
</dbReference>
<dbReference type="AlphaFoldDB" id="A0A1Q9JGI0"/>
<evidence type="ECO:0000256" key="4">
    <source>
        <dbReference type="ARBA" id="ARBA00023015"/>
    </source>
</evidence>
<keyword evidence="13" id="KW-1185">Reference proteome</keyword>
<evidence type="ECO:0000256" key="9">
    <source>
        <dbReference type="PROSITE-ProRule" id="PRU01091"/>
    </source>
</evidence>
<dbReference type="PROSITE" id="PS51755">
    <property type="entry name" value="OMPR_PHOB"/>
    <property type="match status" value="1"/>
</dbReference>
<feature type="modified residue" description="4-aspartylphosphate" evidence="8">
    <location>
        <position position="52"/>
    </location>
</feature>
<reference evidence="12 13" key="1">
    <citation type="journal article" date="2016" name="Appl. Environ. Microbiol.">
        <title>Function and Phylogeny of Bacterial Butyryl Coenzyme A:Acetate Transferases and Their Diversity in the Proximal Colon of Swine.</title>
        <authorList>
            <person name="Trachsel J."/>
            <person name="Bayles D.O."/>
            <person name="Looft T."/>
            <person name="Levine U.Y."/>
            <person name="Allen H.K."/>
        </authorList>
    </citation>
    <scope>NUCLEOTIDE SEQUENCE [LARGE SCALE GENOMIC DNA]</scope>
    <source>
        <strain evidence="12 13">68-3-10</strain>
    </source>
</reference>
<comment type="caution">
    <text evidence="12">The sequence shown here is derived from an EMBL/GenBank/DDBJ whole genome shotgun (WGS) entry which is preliminary data.</text>
</comment>
<organism evidence="12 13">
    <name type="scientific">Hornefia porci</name>
    <dbReference type="NCBI Taxonomy" id="2652292"/>
    <lineage>
        <taxon>Bacteria</taxon>
        <taxon>Bacillati</taxon>
        <taxon>Bacillota</taxon>
        <taxon>Clostridia</taxon>
        <taxon>Peptostreptococcales</taxon>
        <taxon>Anaerovoracaceae</taxon>
        <taxon>Hornefia</taxon>
    </lineage>
</organism>
<dbReference type="GO" id="GO:0006355">
    <property type="term" value="P:regulation of DNA-templated transcription"/>
    <property type="evidence" value="ECO:0007669"/>
    <property type="project" value="InterPro"/>
</dbReference>
<dbReference type="FunFam" id="3.40.50.2300:FF:000001">
    <property type="entry name" value="DNA-binding response regulator PhoB"/>
    <property type="match status" value="1"/>
</dbReference>
<protein>
    <recommendedName>
        <fullName evidence="1">Stage 0 sporulation protein A homolog</fullName>
    </recommendedName>
</protein>
<dbReference type="EMBL" id="MJIE01000001">
    <property type="protein sequence ID" value="OLR55346.1"/>
    <property type="molecule type" value="Genomic_DNA"/>
</dbReference>
<evidence type="ECO:0000256" key="6">
    <source>
        <dbReference type="ARBA" id="ARBA00023163"/>
    </source>
</evidence>
<dbReference type="Gene3D" id="6.10.250.690">
    <property type="match status" value="1"/>
</dbReference>
<dbReference type="CDD" id="cd00383">
    <property type="entry name" value="trans_reg_C"/>
    <property type="match status" value="1"/>
</dbReference>
<dbReference type="GO" id="GO:0000976">
    <property type="term" value="F:transcription cis-regulatory region binding"/>
    <property type="evidence" value="ECO:0007669"/>
    <property type="project" value="TreeGrafter"/>
</dbReference>
<feature type="domain" description="OmpR/PhoB-type" evidence="11">
    <location>
        <begin position="132"/>
        <end position="231"/>
    </location>
</feature>
<dbReference type="PROSITE" id="PS50110">
    <property type="entry name" value="RESPONSE_REGULATORY"/>
    <property type="match status" value="1"/>
</dbReference>
<dbReference type="SUPFAM" id="SSF46894">
    <property type="entry name" value="C-terminal effector domain of the bipartite response regulators"/>
    <property type="match status" value="1"/>
</dbReference>
<dbReference type="CDD" id="cd17574">
    <property type="entry name" value="REC_OmpR"/>
    <property type="match status" value="1"/>
</dbReference>
<dbReference type="GO" id="GO:0005829">
    <property type="term" value="C:cytosol"/>
    <property type="evidence" value="ECO:0007669"/>
    <property type="project" value="TreeGrafter"/>
</dbReference>
<feature type="domain" description="Response regulatory" evidence="10">
    <location>
        <begin position="3"/>
        <end position="116"/>
    </location>
</feature>
<dbReference type="Gene3D" id="1.10.10.10">
    <property type="entry name" value="Winged helix-like DNA-binding domain superfamily/Winged helix DNA-binding domain"/>
    <property type="match status" value="1"/>
</dbReference>
<dbReference type="STRING" id="1261640.BHK98_04260"/>
<keyword evidence="4" id="KW-0805">Transcription regulation</keyword>
<dbReference type="GO" id="GO:0000156">
    <property type="term" value="F:phosphorelay response regulator activity"/>
    <property type="evidence" value="ECO:0007669"/>
    <property type="project" value="TreeGrafter"/>
</dbReference>
<sequence>MKKILIAEDDELIAALERDYLEAAEFEVVIASDGFEGMRLATEEEYALILLDVMLPGPSGFDICREVRRNKNTPIIMVTARKEDVDKIRGLGLGADDYIIKPFSPSEMVARVRAHIRIHERLLSEAREPVKTQVIEVGGLKIDTLSHRVFVNGSEVALTNKEYELLCFLASNPNIVFSKDALFDRIWGMDACGDTSTVTVHINRIREKIEEDTANPRYIETVWGAGYRFTIL</sequence>
<dbReference type="InterPro" id="IPR016032">
    <property type="entry name" value="Sig_transdc_resp-reg_C-effctor"/>
</dbReference>
<evidence type="ECO:0000259" key="11">
    <source>
        <dbReference type="PROSITE" id="PS51755"/>
    </source>
</evidence>
<feature type="DNA-binding region" description="OmpR/PhoB-type" evidence="9">
    <location>
        <begin position="132"/>
        <end position="231"/>
    </location>
</feature>
<dbReference type="SMART" id="SM00448">
    <property type="entry name" value="REC"/>
    <property type="match status" value="1"/>
</dbReference>
<evidence type="ECO:0000256" key="7">
    <source>
        <dbReference type="ARBA" id="ARBA00024867"/>
    </source>
</evidence>
<dbReference type="InterPro" id="IPR036388">
    <property type="entry name" value="WH-like_DNA-bd_sf"/>
</dbReference>
<evidence type="ECO:0000256" key="2">
    <source>
        <dbReference type="ARBA" id="ARBA00022553"/>
    </source>
</evidence>
<dbReference type="SUPFAM" id="SSF52172">
    <property type="entry name" value="CheY-like"/>
    <property type="match status" value="1"/>
</dbReference>
<dbReference type="Proteomes" id="UP000187404">
    <property type="component" value="Unassembled WGS sequence"/>
</dbReference>
<dbReference type="PANTHER" id="PTHR48111">
    <property type="entry name" value="REGULATOR OF RPOS"/>
    <property type="match status" value="1"/>
</dbReference>
<gene>
    <name evidence="12" type="ORF">BHK98_04260</name>
</gene>
<proteinExistence type="predicted"/>
<dbReference type="FunFam" id="1.10.10.10:FF:000018">
    <property type="entry name" value="DNA-binding response regulator ResD"/>
    <property type="match status" value="1"/>
</dbReference>
<keyword evidence="3" id="KW-0902">Two-component regulatory system</keyword>
<evidence type="ECO:0000256" key="1">
    <source>
        <dbReference type="ARBA" id="ARBA00018672"/>
    </source>
</evidence>
<dbReference type="InterPro" id="IPR001867">
    <property type="entry name" value="OmpR/PhoB-type_DNA-bd"/>
</dbReference>
<evidence type="ECO:0000256" key="3">
    <source>
        <dbReference type="ARBA" id="ARBA00023012"/>
    </source>
</evidence>
<dbReference type="RefSeq" id="WP_075712341.1">
    <property type="nucleotide sequence ID" value="NZ_MJIE01000001.1"/>
</dbReference>
<dbReference type="InterPro" id="IPR001789">
    <property type="entry name" value="Sig_transdc_resp-reg_receiver"/>
</dbReference>
<dbReference type="GO" id="GO:0032993">
    <property type="term" value="C:protein-DNA complex"/>
    <property type="evidence" value="ECO:0007669"/>
    <property type="project" value="TreeGrafter"/>
</dbReference>
<dbReference type="Gene3D" id="3.40.50.2300">
    <property type="match status" value="1"/>
</dbReference>
<evidence type="ECO:0000313" key="13">
    <source>
        <dbReference type="Proteomes" id="UP000187404"/>
    </source>
</evidence>
<evidence type="ECO:0000259" key="10">
    <source>
        <dbReference type="PROSITE" id="PS50110"/>
    </source>
</evidence>
<dbReference type="OrthoDB" id="9790442at2"/>
<dbReference type="Pfam" id="PF00072">
    <property type="entry name" value="Response_reg"/>
    <property type="match status" value="1"/>
</dbReference>
<evidence type="ECO:0000256" key="8">
    <source>
        <dbReference type="PROSITE-ProRule" id="PRU00169"/>
    </source>
</evidence>
<dbReference type="SMART" id="SM00862">
    <property type="entry name" value="Trans_reg_C"/>
    <property type="match status" value="1"/>
</dbReference>
<evidence type="ECO:0000256" key="5">
    <source>
        <dbReference type="ARBA" id="ARBA00023125"/>
    </source>
</evidence>
<dbReference type="InterPro" id="IPR011006">
    <property type="entry name" value="CheY-like_superfamily"/>
</dbReference>
<dbReference type="PANTHER" id="PTHR48111:SF26">
    <property type="entry name" value="STAGE 0 SPORULATION PROTEIN A HOMOLOG"/>
    <property type="match status" value="1"/>
</dbReference>
<comment type="function">
    <text evidence="7">May play the central regulatory role in sporulation. It may be an element of the effector pathway responsible for the activation of sporulation genes in response to nutritional stress. Spo0A may act in concert with spo0H (a sigma factor) to control the expression of some genes that are critical to the sporulation process.</text>
</comment>
<name>A0A1Q9JGI0_9FIRM</name>
<keyword evidence="5 9" id="KW-0238">DNA-binding</keyword>
<evidence type="ECO:0000313" key="12">
    <source>
        <dbReference type="EMBL" id="OLR55346.1"/>
    </source>
</evidence>
<keyword evidence="2 8" id="KW-0597">Phosphoprotein</keyword>
<dbReference type="InterPro" id="IPR039420">
    <property type="entry name" value="WalR-like"/>
</dbReference>